<dbReference type="InterPro" id="IPR004307">
    <property type="entry name" value="TspO_MBR"/>
</dbReference>
<keyword evidence="4 6" id="KW-1133">Transmembrane helix</keyword>
<organism evidence="7 8">
    <name type="scientific">Pseudonocardia nematodicida</name>
    <dbReference type="NCBI Taxonomy" id="1206997"/>
    <lineage>
        <taxon>Bacteria</taxon>
        <taxon>Bacillati</taxon>
        <taxon>Actinomycetota</taxon>
        <taxon>Actinomycetes</taxon>
        <taxon>Pseudonocardiales</taxon>
        <taxon>Pseudonocardiaceae</taxon>
        <taxon>Pseudonocardia</taxon>
    </lineage>
</organism>
<name>A0ABV1KJE7_9PSEU</name>
<feature type="transmembrane region" description="Helical" evidence="6">
    <location>
        <begin position="90"/>
        <end position="110"/>
    </location>
</feature>
<comment type="caution">
    <text evidence="7">The sequence shown here is derived from an EMBL/GenBank/DDBJ whole genome shotgun (WGS) entry which is preliminary data.</text>
</comment>
<proteinExistence type="inferred from homology"/>
<protein>
    <submittedName>
        <fullName evidence="7">TspO/MBR family protein</fullName>
    </submittedName>
</protein>
<dbReference type="EMBL" id="JBEDNQ010000015">
    <property type="protein sequence ID" value="MEQ3554585.1"/>
    <property type="molecule type" value="Genomic_DNA"/>
</dbReference>
<sequence>MATTIRGARAARRVDMVRAWVVLAAAVVQAVAGSLGGSGFFGESQQVLSDRYPSPLMPATIAFSVWTVIYLALLVYAVHQTLPGQPARAVHRATGWWFVATAVFNAGWIVVFSQGYLGTAQVLIVALLVSLVMILRTLARFPAESTVDRVLLHGPMAFYTGWVALATVLGATVTSTYLGAEPGPWVGALVLLVAVAVICGAVFRTVAAVPFAATAAWALFWIAVEAGAVVATVAGLGALAVVAAAALRARQGSRPAFG</sequence>
<comment type="similarity">
    <text evidence="2">Belongs to the TspO/BZRP family.</text>
</comment>
<evidence type="ECO:0000256" key="4">
    <source>
        <dbReference type="ARBA" id="ARBA00022989"/>
    </source>
</evidence>
<keyword evidence="3 6" id="KW-0812">Transmembrane</keyword>
<accession>A0ABV1KJE7</accession>
<feature type="transmembrane region" description="Helical" evidence="6">
    <location>
        <begin position="185"/>
        <end position="207"/>
    </location>
</feature>
<reference evidence="7 8" key="1">
    <citation type="submission" date="2024-03" db="EMBL/GenBank/DDBJ databases">
        <title>Draft genome sequence of Pseudonocardia nematodicida JCM 31783.</title>
        <authorList>
            <person name="Butdee W."/>
            <person name="Duangmal K."/>
        </authorList>
    </citation>
    <scope>NUCLEOTIDE SEQUENCE [LARGE SCALE GENOMIC DNA]</scope>
    <source>
        <strain evidence="7 8">JCM 31783</strain>
    </source>
</reference>
<dbReference type="RefSeq" id="WP_349301656.1">
    <property type="nucleotide sequence ID" value="NZ_JBEDNQ010000015.1"/>
</dbReference>
<feature type="transmembrane region" description="Helical" evidence="6">
    <location>
        <begin position="156"/>
        <end position="179"/>
    </location>
</feature>
<evidence type="ECO:0000256" key="3">
    <source>
        <dbReference type="ARBA" id="ARBA00022692"/>
    </source>
</evidence>
<evidence type="ECO:0000256" key="5">
    <source>
        <dbReference type="ARBA" id="ARBA00023136"/>
    </source>
</evidence>
<feature type="transmembrane region" description="Helical" evidence="6">
    <location>
        <begin position="116"/>
        <end position="135"/>
    </location>
</feature>
<dbReference type="Gene3D" id="1.20.1260.100">
    <property type="entry name" value="TspO/MBR protein"/>
    <property type="match status" value="1"/>
</dbReference>
<gene>
    <name evidence="7" type="ORF">WIS52_29300</name>
</gene>
<evidence type="ECO:0000256" key="6">
    <source>
        <dbReference type="SAM" id="Phobius"/>
    </source>
</evidence>
<dbReference type="Proteomes" id="UP001494902">
    <property type="component" value="Unassembled WGS sequence"/>
</dbReference>
<dbReference type="InterPro" id="IPR038330">
    <property type="entry name" value="TspO/MBR-related_sf"/>
</dbReference>
<evidence type="ECO:0000313" key="7">
    <source>
        <dbReference type="EMBL" id="MEQ3554585.1"/>
    </source>
</evidence>
<comment type="subcellular location">
    <subcellularLocation>
        <location evidence="1">Membrane</location>
        <topology evidence="1">Multi-pass membrane protein</topology>
    </subcellularLocation>
</comment>
<evidence type="ECO:0000313" key="8">
    <source>
        <dbReference type="Proteomes" id="UP001494902"/>
    </source>
</evidence>
<dbReference type="Pfam" id="PF03073">
    <property type="entry name" value="TspO_MBR"/>
    <property type="match status" value="1"/>
</dbReference>
<dbReference type="PANTHER" id="PTHR33802">
    <property type="entry name" value="SI:CH211-161H7.5-RELATED"/>
    <property type="match status" value="1"/>
</dbReference>
<feature type="transmembrane region" description="Helical" evidence="6">
    <location>
        <begin position="219"/>
        <end position="247"/>
    </location>
</feature>
<keyword evidence="5 6" id="KW-0472">Membrane</keyword>
<feature type="transmembrane region" description="Helical" evidence="6">
    <location>
        <begin position="56"/>
        <end position="78"/>
    </location>
</feature>
<evidence type="ECO:0000256" key="2">
    <source>
        <dbReference type="ARBA" id="ARBA00007524"/>
    </source>
</evidence>
<dbReference type="PANTHER" id="PTHR33802:SF1">
    <property type="entry name" value="XK-RELATED PROTEIN"/>
    <property type="match status" value="1"/>
</dbReference>
<keyword evidence="8" id="KW-1185">Reference proteome</keyword>
<evidence type="ECO:0000256" key="1">
    <source>
        <dbReference type="ARBA" id="ARBA00004141"/>
    </source>
</evidence>